<proteinExistence type="predicted"/>
<name>A0A0B4HY77_METGA</name>
<evidence type="ECO:0000313" key="1">
    <source>
        <dbReference type="EMBL" id="KID84629.1"/>
    </source>
</evidence>
<reference evidence="1 2" key="1">
    <citation type="journal article" date="2014" name="Proc. Natl. Acad. Sci. U.S.A.">
        <title>Trajectory and genomic determinants of fungal-pathogen speciation and host adaptation.</title>
        <authorList>
            <person name="Hu X."/>
            <person name="Xiao G."/>
            <person name="Zheng P."/>
            <person name="Shang Y."/>
            <person name="Su Y."/>
            <person name="Zhang X."/>
            <person name="Liu X."/>
            <person name="Zhan S."/>
            <person name="St Leger R.J."/>
            <person name="Wang C."/>
        </authorList>
    </citation>
    <scope>NUCLEOTIDE SEQUENCE [LARGE SCALE GENOMIC DNA]</scope>
    <source>
        <strain evidence="1 2">ARSEF 977</strain>
    </source>
</reference>
<gene>
    <name evidence="1" type="ORF">MGU_08149</name>
</gene>
<dbReference type="EMBL" id="AZNH01000039">
    <property type="protein sequence ID" value="KID84629.1"/>
    <property type="molecule type" value="Genomic_DNA"/>
</dbReference>
<dbReference type="Proteomes" id="UP000031192">
    <property type="component" value="Unassembled WGS sequence"/>
</dbReference>
<protein>
    <submittedName>
        <fullName evidence="1">Uncharacterized protein</fullName>
    </submittedName>
</protein>
<sequence length="191" mass="21428">MQPPPPVIEWPDPESLVRAEVTATTSPEHLDADHLTSLKTAVDNVLNTELAEETFAQIVDGLPTYSSFLELHVFSKRLGHPVFQHHAICEGAIEQTRQFRSAFNISSLRFEPSVLQTYQDSAPGSRAFALSLVELVAVACHQIAVFLYQLGGSIHGKEYDSWLAQEKILFDQGHEKYKDDGLQPLVLFYYD</sequence>
<accession>A0A0B4HY77</accession>
<keyword evidence="2" id="KW-1185">Reference proteome</keyword>
<dbReference type="AlphaFoldDB" id="A0A0B4HY77"/>
<organism evidence="1 2">
    <name type="scientific">Metarhizium guizhouense (strain ARSEF 977)</name>
    <dbReference type="NCBI Taxonomy" id="1276136"/>
    <lineage>
        <taxon>Eukaryota</taxon>
        <taxon>Fungi</taxon>
        <taxon>Dikarya</taxon>
        <taxon>Ascomycota</taxon>
        <taxon>Pezizomycotina</taxon>
        <taxon>Sordariomycetes</taxon>
        <taxon>Hypocreomycetidae</taxon>
        <taxon>Hypocreales</taxon>
        <taxon>Clavicipitaceae</taxon>
        <taxon>Metarhizium</taxon>
    </lineage>
</organism>
<dbReference type="HOGENOM" id="CLU_1421724_0_0_1"/>
<comment type="caution">
    <text evidence="1">The sequence shown here is derived from an EMBL/GenBank/DDBJ whole genome shotgun (WGS) entry which is preliminary data.</text>
</comment>
<evidence type="ECO:0000313" key="2">
    <source>
        <dbReference type="Proteomes" id="UP000031192"/>
    </source>
</evidence>
<dbReference type="OrthoDB" id="5346581at2759"/>